<accession>A0AAD9D726</accession>
<dbReference type="EMBL" id="JATAAI010000035">
    <property type="protein sequence ID" value="KAK1735193.1"/>
    <property type="molecule type" value="Genomic_DNA"/>
</dbReference>
<dbReference type="Proteomes" id="UP001224775">
    <property type="component" value="Unassembled WGS sequence"/>
</dbReference>
<dbReference type="AlphaFoldDB" id="A0AAD9D726"/>
<evidence type="ECO:0000313" key="2">
    <source>
        <dbReference type="Proteomes" id="UP001224775"/>
    </source>
</evidence>
<sequence>MAAHKSSNGKIHKKNCKPSSLDTTKMDLDHCTKALKSALYGGSPDLYFIIKRVRELFDNGAENSDMAAFHLHSIARGLMSLNTPLLLGIVACPYMSSLLFGEEEDLLSTKYRLVKNTKLAKYNGRPSDEFLEDIEDETEKEEVTLLVERYDKLDDSWGQPSSMSFCYLYFNLIVACTIRGQLSHSSTHDGNGTLRGGNPKMKSPETLLSTAALRRAMELWTDPHVLASCGDAMAPAASLAVTAVEYYQVHNLLCEEHLCNAHELVPGLAIDHLAMTCMKEILDGAGSASYSSKLLKSLKDICGKVWDANCPWRNLPIERRATFAIAFYDYVENADNNSFSSYGRGVELPDNDDMNQIFRTIVGLHNPIDATIAGSVWKTAAEDGEFIGVHGSGCNYRSRAFFYYLLRSESDGWEGMDVTKLIKEFEDIPRIHKAPDDPKVKEKDECFRLAEGDKRHDEMNRIFSS</sequence>
<protein>
    <submittedName>
        <fullName evidence="1">Uncharacterized protein</fullName>
    </submittedName>
</protein>
<name>A0AAD9D726_9STRA</name>
<proteinExistence type="predicted"/>
<gene>
    <name evidence="1" type="ORF">QTG54_014259</name>
</gene>
<evidence type="ECO:0000313" key="1">
    <source>
        <dbReference type="EMBL" id="KAK1735193.1"/>
    </source>
</evidence>
<comment type="caution">
    <text evidence="1">The sequence shown here is derived from an EMBL/GenBank/DDBJ whole genome shotgun (WGS) entry which is preliminary data.</text>
</comment>
<organism evidence="1 2">
    <name type="scientific">Skeletonema marinoi</name>
    <dbReference type="NCBI Taxonomy" id="267567"/>
    <lineage>
        <taxon>Eukaryota</taxon>
        <taxon>Sar</taxon>
        <taxon>Stramenopiles</taxon>
        <taxon>Ochrophyta</taxon>
        <taxon>Bacillariophyta</taxon>
        <taxon>Coscinodiscophyceae</taxon>
        <taxon>Thalassiosirophycidae</taxon>
        <taxon>Thalassiosirales</taxon>
        <taxon>Skeletonemataceae</taxon>
        <taxon>Skeletonema</taxon>
        <taxon>Skeletonema marinoi-dohrnii complex</taxon>
    </lineage>
</organism>
<reference evidence="1" key="1">
    <citation type="submission" date="2023-06" db="EMBL/GenBank/DDBJ databases">
        <title>Survivors Of The Sea: Transcriptome response of Skeletonema marinoi to long-term dormancy.</title>
        <authorList>
            <person name="Pinder M.I.M."/>
            <person name="Kourtchenko O."/>
            <person name="Robertson E.K."/>
            <person name="Larsson T."/>
            <person name="Maumus F."/>
            <person name="Osuna-Cruz C.M."/>
            <person name="Vancaester E."/>
            <person name="Stenow R."/>
            <person name="Vandepoele K."/>
            <person name="Ploug H."/>
            <person name="Bruchert V."/>
            <person name="Godhe A."/>
            <person name="Topel M."/>
        </authorList>
    </citation>
    <scope>NUCLEOTIDE SEQUENCE</scope>
    <source>
        <strain evidence="1">R05AC</strain>
    </source>
</reference>
<keyword evidence="2" id="KW-1185">Reference proteome</keyword>